<dbReference type="GO" id="GO:0008270">
    <property type="term" value="F:zinc ion binding"/>
    <property type="evidence" value="ECO:0007669"/>
    <property type="project" value="UniProtKB-KW"/>
</dbReference>
<dbReference type="Gene3D" id="1.10.8.420">
    <property type="entry name" value="RecR Domain 1"/>
    <property type="match status" value="1"/>
</dbReference>
<evidence type="ECO:0000256" key="1">
    <source>
        <dbReference type="ARBA" id="ARBA00022723"/>
    </source>
</evidence>
<proteinExistence type="inferred from homology"/>
<dbReference type="Pfam" id="PF21176">
    <property type="entry name" value="RecR_HhH"/>
    <property type="match status" value="1"/>
</dbReference>
<evidence type="ECO:0000313" key="10">
    <source>
        <dbReference type="Proteomes" id="UP000214610"/>
    </source>
</evidence>
<dbReference type="Pfam" id="PF21175">
    <property type="entry name" value="RecR_C"/>
    <property type="match status" value="1"/>
</dbReference>
<evidence type="ECO:0000256" key="5">
    <source>
        <dbReference type="ARBA" id="ARBA00023172"/>
    </source>
</evidence>
<dbReference type="PANTHER" id="PTHR30446">
    <property type="entry name" value="RECOMBINATION PROTEIN RECR"/>
    <property type="match status" value="1"/>
</dbReference>
<evidence type="ECO:0000256" key="3">
    <source>
        <dbReference type="ARBA" id="ARBA00022771"/>
    </source>
</evidence>
<dbReference type="Gene3D" id="3.40.1360.10">
    <property type="match status" value="1"/>
</dbReference>
<feature type="domain" description="Toprim" evidence="8">
    <location>
        <begin position="80"/>
        <end position="177"/>
    </location>
</feature>
<keyword evidence="1 7" id="KW-0479">Metal-binding</keyword>
<keyword evidence="10" id="KW-1185">Reference proteome</keyword>
<dbReference type="CDD" id="cd01025">
    <property type="entry name" value="TOPRIM_recR"/>
    <property type="match status" value="1"/>
</dbReference>
<accession>A0A227KPF7</accession>
<evidence type="ECO:0000256" key="4">
    <source>
        <dbReference type="ARBA" id="ARBA00022833"/>
    </source>
</evidence>
<keyword evidence="3 7" id="KW-0863">Zinc-finger</keyword>
<organism evidence="9 10">
    <name type="scientific">Turicimonas muris</name>
    <dbReference type="NCBI Taxonomy" id="1796652"/>
    <lineage>
        <taxon>Bacteria</taxon>
        <taxon>Pseudomonadati</taxon>
        <taxon>Pseudomonadota</taxon>
        <taxon>Betaproteobacteria</taxon>
        <taxon>Burkholderiales</taxon>
        <taxon>Sutterellaceae</taxon>
        <taxon>Turicimonas</taxon>
    </lineage>
</organism>
<feature type="zinc finger region" description="C4-type" evidence="7">
    <location>
        <begin position="57"/>
        <end position="72"/>
    </location>
</feature>
<dbReference type="InterPro" id="IPR015967">
    <property type="entry name" value="Rcmb_RecR_Znf"/>
</dbReference>
<dbReference type="AlphaFoldDB" id="A0A227KPF7"/>
<evidence type="ECO:0000259" key="8">
    <source>
        <dbReference type="PROSITE" id="PS50880"/>
    </source>
</evidence>
<dbReference type="PROSITE" id="PS50880">
    <property type="entry name" value="TOPRIM"/>
    <property type="match status" value="1"/>
</dbReference>
<evidence type="ECO:0000256" key="2">
    <source>
        <dbReference type="ARBA" id="ARBA00022763"/>
    </source>
</evidence>
<evidence type="ECO:0000256" key="6">
    <source>
        <dbReference type="ARBA" id="ARBA00023204"/>
    </source>
</evidence>
<sequence length="203" mass="22246">MASVSSIEELIDSLRQLPGIGPKAAQRMAYQLLTSDKETASRLGNALLNAVKNVKRCPRCNNLTDKDVCKYCSSIHRDDSLLCVVETVADMMVIEQSLSWNGRYFILMGRLSPLNGIGPNELELGHLIDRASEPEVKEVVIATSFTAEGEATALAITELLAKHTPHVKVTRIAKGIPAGAELEYTDVNTVAQAMLNRRIRENN</sequence>
<dbReference type="GO" id="GO:0006281">
    <property type="term" value="P:DNA repair"/>
    <property type="evidence" value="ECO:0007669"/>
    <property type="project" value="UniProtKB-UniRule"/>
</dbReference>
<comment type="similarity">
    <text evidence="7">Belongs to the RecR family.</text>
</comment>
<dbReference type="InterPro" id="IPR000093">
    <property type="entry name" value="DNA_Rcmb_RecR"/>
</dbReference>
<gene>
    <name evidence="7" type="primary">recR</name>
    <name evidence="9" type="ORF">ADH67_06885</name>
</gene>
<dbReference type="HAMAP" id="MF_00017">
    <property type="entry name" value="RecR"/>
    <property type="match status" value="1"/>
</dbReference>
<comment type="function">
    <text evidence="7">May play a role in DNA repair. It seems to be involved in an RecBC-independent recombinational process of DNA repair. It may act with RecF and RecO.</text>
</comment>
<dbReference type="NCBIfam" id="TIGR00615">
    <property type="entry name" value="recR"/>
    <property type="match status" value="1"/>
</dbReference>
<protein>
    <recommendedName>
        <fullName evidence="7">Recombination protein RecR</fullName>
    </recommendedName>
</protein>
<keyword evidence="5 7" id="KW-0233">DNA recombination</keyword>
<dbReference type="InterPro" id="IPR006171">
    <property type="entry name" value="TOPRIM_dom"/>
</dbReference>
<dbReference type="EMBL" id="NHMP01000003">
    <property type="protein sequence ID" value="OXE49844.1"/>
    <property type="molecule type" value="Genomic_DNA"/>
</dbReference>
<reference evidence="10" key="1">
    <citation type="submission" date="2017-05" db="EMBL/GenBank/DDBJ databases">
        <title>Improved OligoMM genomes.</title>
        <authorList>
            <person name="Garzetti D."/>
        </authorList>
    </citation>
    <scope>NUCLEOTIDE SEQUENCE [LARGE SCALE GENOMIC DNA]</scope>
    <source>
        <strain evidence="10">YL45</strain>
    </source>
</reference>
<dbReference type="GO" id="GO:0006310">
    <property type="term" value="P:DNA recombination"/>
    <property type="evidence" value="ECO:0007669"/>
    <property type="project" value="UniProtKB-UniRule"/>
</dbReference>
<dbReference type="PANTHER" id="PTHR30446:SF0">
    <property type="entry name" value="RECOMBINATION PROTEIN RECR"/>
    <property type="match status" value="1"/>
</dbReference>
<dbReference type="Proteomes" id="UP000214610">
    <property type="component" value="Unassembled WGS sequence"/>
</dbReference>
<keyword evidence="2 7" id="KW-0227">DNA damage</keyword>
<dbReference type="SUPFAM" id="SSF111304">
    <property type="entry name" value="Recombination protein RecR"/>
    <property type="match status" value="1"/>
</dbReference>
<dbReference type="InterPro" id="IPR023627">
    <property type="entry name" value="Rcmb_RecR"/>
</dbReference>
<dbReference type="InterPro" id="IPR034137">
    <property type="entry name" value="TOPRIM_RecR"/>
</dbReference>
<name>A0A227KPF7_9BURK</name>
<evidence type="ECO:0000313" key="9">
    <source>
        <dbReference type="EMBL" id="OXE49844.1"/>
    </source>
</evidence>
<dbReference type="GeneID" id="78361748"/>
<dbReference type="Pfam" id="PF13662">
    <property type="entry name" value="Toprim_4"/>
    <property type="match status" value="1"/>
</dbReference>
<evidence type="ECO:0000256" key="7">
    <source>
        <dbReference type="HAMAP-Rule" id="MF_00017"/>
    </source>
</evidence>
<keyword evidence="4 7" id="KW-0862">Zinc</keyword>
<dbReference type="RefSeq" id="WP_066593470.1">
    <property type="nucleotide sequence ID" value="NZ_CAJTBZ010000019.1"/>
</dbReference>
<dbReference type="SMART" id="SM00493">
    <property type="entry name" value="TOPRIM"/>
    <property type="match status" value="1"/>
</dbReference>
<dbReference type="GO" id="GO:0003677">
    <property type="term" value="F:DNA binding"/>
    <property type="evidence" value="ECO:0007669"/>
    <property type="project" value="UniProtKB-UniRule"/>
</dbReference>
<dbReference type="Pfam" id="PF02132">
    <property type="entry name" value="RecR_ZnF"/>
    <property type="match status" value="1"/>
</dbReference>
<keyword evidence="6 7" id="KW-0234">DNA repair</keyword>
<comment type="caution">
    <text evidence="9">The sequence shown here is derived from an EMBL/GenBank/DDBJ whole genome shotgun (WGS) entry which is preliminary data.</text>
</comment>